<dbReference type="Proteomes" id="UP000249739">
    <property type="component" value="Unassembled WGS sequence"/>
</dbReference>
<protein>
    <submittedName>
        <fullName evidence="1">Uncharacterized protein</fullName>
    </submittedName>
</protein>
<comment type="caution">
    <text evidence="1">The sequence shown here is derived from an EMBL/GenBank/DDBJ whole genome shotgun (WGS) entry which is preliminary data.</text>
</comment>
<evidence type="ECO:0000313" key="2">
    <source>
        <dbReference type="Proteomes" id="UP000249739"/>
    </source>
</evidence>
<feature type="non-terminal residue" evidence="1">
    <location>
        <position position="118"/>
    </location>
</feature>
<dbReference type="AlphaFoldDB" id="A0A2W5HH91"/>
<proteinExistence type="predicted"/>
<organism evidence="1 2">
    <name type="scientific">Micavibrio aeruginosavorus</name>
    <dbReference type="NCBI Taxonomy" id="349221"/>
    <lineage>
        <taxon>Bacteria</taxon>
        <taxon>Pseudomonadati</taxon>
        <taxon>Bdellovibrionota</taxon>
        <taxon>Bdellovibrionia</taxon>
        <taxon>Bdellovibrionales</taxon>
        <taxon>Pseudobdellovibrionaceae</taxon>
        <taxon>Micavibrio</taxon>
    </lineage>
</organism>
<name>A0A2W5HH91_9BACT</name>
<reference evidence="1 2" key="1">
    <citation type="submission" date="2017-08" db="EMBL/GenBank/DDBJ databases">
        <title>Infants hospitalized years apart are colonized by the same room-sourced microbial strains.</title>
        <authorList>
            <person name="Brooks B."/>
            <person name="Olm M.R."/>
            <person name="Firek B.A."/>
            <person name="Baker R."/>
            <person name="Thomas B.C."/>
            <person name="Morowitz M.J."/>
            <person name="Banfield J.F."/>
        </authorList>
    </citation>
    <scope>NUCLEOTIDE SEQUENCE [LARGE SCALE GENOMIC DNA]</scope>
    <source>
        <strain evidence="1">S2_006_000_R2_64</strain>
    </source>
</reference>
<evidence type="ECO:0000313" key="1">
    <source>
        <dbReference type="EMBL" id="PZP55012.1"/>
    </source>
</evidence>
<sequence length="118" mass="12461">MTGNTSRPAAGNVLFLILIAVALFAALSYAVTSSSRGSGDTKMENAEIEAARIIQYSTSIDVGLQRMRAATGKQDWEFDFADNGQTMTTNGNATCTDASCRLFTVKGGTVANIDLGKK</sequence>
<accession>A0A2W5HH91</accession>
<dbReference type="EMBL" id="QFOT01000095">
    <property type="protein sequence ID" value="PZP55012.1"/>
    <property type="molecule type" value="Genomic_DNA"/>
</dbReference>
<gene>
    <name evidence="1" type="ORF">DI586_08220</name>
</gene>